<reference evidence="3 4" key="1">
    <citation type="submission" date="2017-05" db="EMBL/GenBank/DDBJ databases">
        <authorList>
            <person name="Varghese N."/>
            <person name="Submissions S."/>
        </authorList>
    </citation>
    <scope>NUCLEOTIDE SEQUENCE [LARGE SCALE GENOMIC DNA]</scope>
    <source>
        <strain evidence="3 4">DSM 29734</strain>
    </source>
</reference>
<dbReference type="InterPro" id="IPR008979">
    <property type="entry name" value="Galactose-bd-like_sf"/>
</dbReference>
<gene>
    <name evidence="3" type="ORF">SAMN06265373_110102</name>
</gene>
<dbReference type="InterPro" id="IPR039131">
    <property type="entry name" value="NDUFAF1"/>
</dbReference>
<dbReference type="PANTHER" id="PTHR13194:SF19">
    <property type="entry name" value="NAD(P)-BINDING ROSSMANN-FOLD SUPERFAMILY PROTEIN"/>
    <property type="match status" value="1"/>
</dbReference>
<keyword evidence="4" id="KW-1185">Reference proteome</keyword>
<dbReference type="InterPro" id="IPR013857">
    <property type="entry name" value="NADH-UbQ_OxRdtase-assoc_prot30"/>
</dbReference>
<dbReference type="SUPFAM" id="SSF49785">
    <property type="entry name" value="Galactose-binding domain-like"/>
    <property type="match status" value="1"/>
</dbReference>
<dbReference type="EMBL" id="FXTY01000010">
    <property type="protein sequence ID" value="SMP34797.1"/>
    <property type="molecule type" value="Genomic_DNA"/>
</dbReference>
<protein>
    <submittedName>
        <fullName evidence="3">Complex I intermediate-associated protein 30 (CIA30)</fullName>
    </submittedName>
</protein>
<evidence type="ECO:0000259" key="2">
    <source>
        <dbReference type="Pfam" id="PF08547"/>
    </source>
</evidence>
<name>A0ABY1PHY6_9RHOB</name>
<dbReference type="Proteomes" id="UP001157961">
    <property type="component" value="Unassembled WGS sequence"/>
</dbReference>
<proteinExistence type="inferred from homology"/>
<organism evidence="3 4">
    <name type="scientific">Shimia sagamensis</name>
    <dbReference type="NCBI Taxonomy" id="1566352"/>
    <lineage>
        <taxon>Bacteria</taxon>
        <taxon>Pseudomonadati</taxon>
        <taxon>Pseudomonadota</taxon>
        <taxon>Alphaproteobacteria</taxon>
        <taxon>Rhodobacterales</taxon>
        <taxon>Roseobacteraceae</taxon>
    </lineage>
</organism>
<evidence type="ECO:0000313" key="3">
    <source>
        <dbReference type="EMBL" id="SMP34797.1"/>
    </source>
</evidence>
<dbReference type="Pfam" id="PF08547">
    <property type="entry name" value="CIA30"/>
    <property type="match status" value="1"/>
</dbReference>
<evidence type="ECO:0000256" key="1">
    <source>
        <dbReference type="ARBA" id="ARBA00007884"/>
    </source>
</evidence>
<dbReference type="RefSeq" id="WP_283427780.1">
    <property type="nucleotide sequence ID" value="NZ_FXTY01000010.1"/>
</dbReference>
<accession>A0ABY1PHY6</accession>
<evidence type="ECO:0000313" key="4">
    <source>
        <dbReference type="Proteomes" id="UP001157961"/>
    </source>
</evidence>
<dbReference type="PANTHER" id="PTHR13194">
    <property type="entry name" value="COMPLEX I INTERMEDIATE-ASSOCIATED PROTEIN 30"/>
    <property type="match status" value="1"/>
</dbReference>
<feature type="domain" description="NADH:ubiquinone oxidoreductase intermediate-associated protein 30" evidence="2">
    <location>
        <begin position="6"/>
        <end position="141"/>
    </location>
</feature>
<sequence>MLKLEANWEFVADTVMGGVSNGQIATQVVDGRSATRLTGMVSLENNGGFIQMATDLKQDGSALVASNWDGIEIDICGNDEIYDLRIRTDDLDRPWHSFRAPFRATAQWTIVQFPFAVFEPHRTDQGFDPAKLRRIGIVAVGRVFQADIAVSGVRLF</sequence>
<comment type="caution">
    <text evidence="3">The sequence shown here is derived from an EMBL/GenBank/DDBJ whole genome shotgun (WGS) entry which is preliminary data.</text>
</comment>
<comment type="similarity">
    <text evidence="1">Belongs to the CIA30 family.</text>
</comment>